<dbReference type="GO" id="GO:0008017">
    <property type="term" value="F:microtubule binding"/>
    <property type="evidence" value="ECO:0007669"/>
    <property type="project" value="TreeGrafter"/>
</dbReference>
<dbReference type="GO" id="GO:0046599">
    <property type="term" value="P:regulation of centriole replication"/>
    <property type="evidence" value="ECO:0007669"/>
    <property type="project" value="TreeGrafter"/>
</dbReference>
<evidence type="ECO:0000256" key="4">
    <source>
        <dbReference type="SAM" id="MobiDB-lite"/>
    </source>
</evidence>
<dbReference type="Pfam" id="PF15309">
    <property type="entry name" value="ALMS_motif"/>
    <property type="match status" value="1"/>
</dbReference>
<dbReference type="GO" id="GO:0005813">
    <property type="term" value="C:centrosome"/>
    <property type="evidence" value="ECO:0007669"/>
    <property type="project" value="UniProtKB-SubCell"/>
</dbReference>
<feature type="region of interest" description="Disordered" evidence="4">
    <location>
        <begin position="389"/>
        <end position="423"/>
    </location>
</feature>
<comment type="caution">
    <text evidence="6">The sequence shown here is derived from an EMBL/GenBank/DDBJ whole genome shotgun (WGS) entry which is preliminary data.</text>
</comment>
<feature type="domain" description="ALMS motif" evidence="5">
    <location>
        <begin position="362"/>
        <end position="487"/>
    </location>
</feature>
<dbReference type="EMBL" id="JAINUG010000651">
    <property type="protein sequence ID" value="KAJ8362502.1"/>
    <property type="molecule type" value="Genomic_DNA"/>
</dbReference>
<organism evidence="6 7">
    <name type="scientific">Aldrovandia affinis</name>
    <dbReference type="NCBI Taxonomy" id="143900"/>
    <lineage>
        <taxon>Eukaryota</taxon>
        <taxon>Metazoa</taxon>
        <taxon>Chordata</taxon>
        <taxon>Craniata</taxon>
        <taxon>Vertebrata</taxon>
        <taxon>Euteleostomi</taxon>
        <taxon>Actinopterygii</taxon>
        <taxon>Neopterygii</taxon>
        <taxon>Teleostei</taxon>
        <taxon>Notacanthiformes</taxon>
        <taxon>Halosauridae</taxon>
        <taxon>Aldrovandia</taxon>
    </lineage>
</organism>
<keyword evidence="2" id="KW-0963">Cytoplasm</keyword>
<sequence length="578" mass="62754">MKTGFSSITITARRVPQMAVLPSREGHGSGAFTQAAGPMIQTGGSVTQARGPMIQARGPLVQASDPQPLERVQADGDQALAIRRRKPVIVKAQGAPPSRASPAGSQNSVLYLDKPLSLSLEESEVHRATLSLHLSGPAPTNTAHDRRGGSDWPPRAPIGSRASSHPNPGPAGVAIPVPKQWGPGAPVRLSDWPPNSHATHRPYGSPPGDERWAWTETSRRGGGVSEGTRPGRSGGLGTGRPVCSEPRVTLLWERAGHRGTDSALVHGSAPPTADVKSPRRRNGTPKSSSAAARDSKPAPHSGNSRVEDAGRPSGSVWGERVAWGDPHSSGRAVPEPGPSGPLHTESSWTGSFSGAQDRSSEPLTLREALELFRPDFISRSRRRVRTLELRAQKRRASQNPDPLLGSTPGQRRRNCTKPHPLSDNLFRPRERSISGKEMQLRSKRIYNKLPEVTRRKEEEKKKVLSQTNRLRAEIFKKKLLDQILQRNALADEERMNVLLNCPPVNHTSTTPELLQACLSRVPQSLTVYPSDLSQEGAGSNLRNSHSRGNICLCRETREISRAAQPLGTRYGVARQRRP</sequence>
<evidence type="ECO:0000256" key="2">
    <source>
        <dbReference type="ARBA" id="ARBA00022490"/>
    </source>
</evidence>
<feature type="region of interest" description="Disordered" evidence="4">
    <location>
        <begin position="131"/>
        <end position="243"/>
    </location>
</feature>
<feature type="compositionally biased region" description="Basic and acidic residues" evidence="4">
    <location>
        <begin position="208"/>
        <end position="219"/>
    </location>
</feature>
<gene>
    <name evidence="6" type="ORF">AAFF_G00371930</name>
</gene>
<dbReference type="PANTHER" id="PTHR21553">
    <property type="entry name" value="ALMS1-RELATED"/>
    <property type="match status" value="1"/>
</dbReference>
<dbReference type="GO" id="GO:0005814">
    <property type="term" value="C:centriole"/>
    <property type="evidence" value="ECO:0007669"/>
    <property type="project" value="TreeGrafter"/>
</dbReference>
<dbReference type="GO" id="GO:0005829">
    <property type="term" value="C:cytosol"/>
    <property type="evidence" value="ECO:0007669"/>
    <property type="project" value="TreeGrafter"/>
</dbReference>
<evidence type="ECO:0000256" key="1">
    <source>
        <dbReference type="ARBA" id="ARBA00004300"/>
    </source>
</evidence>
<feature type="region of interest" description="Disordered" evidence="4">
    <location>
        <begin position="259"/>
        <end position="361"/>
    </location>
</feature>
<keyword evidence="7" id="KW-1185">Reference proteome</keyword>
<feature type="compositionally biased region" description="Polar residues" evidence="4">
    <location>
        <begin position="344"/>
        <end position="357"/>
    </location>
</feature>
<comment type="subcellular location">
    <subcellularLocation>
        <location evidence="1">Cytoplasm</location>
        <location evidence="1">Cytoskeleton</location>
        <location evidence="1">Microtubule organizing center</location>
        <location evidence="1">Centrosome</location>
    </subcellularLocation>
</comment>
<name>A0AAD7R541_9TELE</name>
<accession>A0AAD7R541</accession>
<evidence type="ECO:0000256" key="3">
    <source>
        <dbReference type="ARBA" id="ARBA00023212"/>
    </source>
</evidence>
<evidence type="ECO:0000313" key="7">
    <source>
        <dbReference type="Proteomes" id="UP001221898"/>
    </source>
</evidence>
<dbReference type="AlphaFoldDB" id="A0AAD7R541"/>
<reference evidence="6" key="1">
    <citation type="journal article" date="2023" name="Science">
        <title>Genome structures resolve the early diversification of teleost fishes.</title>
        <authorList>
            <person name="Parey E."/>
            <person name="Louis A."/>
            <person name="Montfort J."/>
            <person name="Bouchez O."/>
            <person name="Roques C."/>
            <person name="Iampietro C."/>
            <person name="Lluch J."/>
            <person name="Castinel A."/>
            <person name="Donnadieu C."/>
            <person name="Desvignes T."/>
            <person name="Floi Bucao C."/>
            <person name="Jouanno E."/>
            <person name="Wen M."/>
            <person name="Mejri S."/>
            <person name="Dirks R."/>
            <person name="Jansen H."/>
            <person name="Henkel C."/>
            <person name="Chen W.J."/>
            <person name="Zahm M."/>
            <person name="Cabau C."/>
            <person name="Klopp C."/>
            <person name="Thompson A.W."/>
            <person name="Robinson-Rechavi M."/>
            <person name="Braasch I."/>
            <person name="Lecointre G."/>
            <person name="Bobe J."/>
            <person name="Postlethwait J.H."/>
            <person name="Berthelot C."/>
            <person name="Roest Crollius H."/>
            <person name="Guiguen Y."/>
        </authorList>
    </citation>
    <scope>NUCLEOTIDE SEQUENCE</scope>
    <source>
        <strain evidence="6">NC1722</strain>
    </source>
</reference>
<dbReference type="Proteomes" id="UP001221898">
    <property type="component" value="Unassembled WGS sequence"/>
</dbReference>
<proteinExistence type="predicted"/>
<protein>
    <recommendedName>
        <fullName evidence="5">ALMS motif domain-containing protein</fullName>
    </recommendedName>
</protein>
<evidence type="ECO:0000259" key="5">
    <source>
        <dbReference type="Pfam" id="PF15309"/>
    </source>
</evidence>
<keyword evidence="3" id="KW-0206">Cytoskeleton</keyword>
<evidence type="ECO:0000313" key="6">
    <source>
        <dbReference type="EMBL" id="KAJ8362502.1"/>
    </source>
</evidence>
<dbReference type="InterPro" id="IPR029299">
    <property type="entry name" value="ALMS_motif"/>
</dbReference>
<dbReference type="PANTHER" id="PTHR21553:SF24">
    <property type="entry name" value="(E2-INDEPENDENT) E3 UBIQUITIN-CONJUGATING ENZYME FATS"/>
    <property type="match status" value="1"/>
</dbReference>